<keyword evidence="3" id="KW-0614">Plasmid</keyword>
<evidence type="ECO:0000313" key="4">
    <source>
        <dbReference type="Proteomes" id="UP000002287"/>
    </source>
</evidence>
<keyword evidence="1" id="KW-0472">Membrane</keyword>
<keyword evidence="1" id="KW-1133">Transmembrane helix</keyword>
<evidence type="ECO:0000256" key="1">
    <source>
        <dbReference type="SAM" id="Phobius"/>
    </source>
</evidence>
<dbReference type="EMBL" id="CP000617">
    <property type="protein sequence ID" value="ABO59841.1"/>
    <property type="molecule type" value="Genomic_DNA"/>
</dbReference>
<gene>
    <name evidence="3" type="ordered locus">Bcep1808_6954</name>
</gene>
<dbReference type="Proteomes" id="UP000002287">
    <property type="component" value="Plasmid pBVIE01"/>
</dbReference>
<name>A4JU88_BURVG</name>
<feature type="signal peptide" evidence="2">
    <location>
        <begin position="1"/>
        <end position="27"/>
    </location>
</feature>
<dbReference type="HOGENOM" id="CLU_177688_0_0_4"/>
<dbReference type="KEGG" id="bvi:Bcep1808_6954"/>
<accession>A4JU88</accession>
<reference evidence="3 4" key="1">
    <citation type="submission" date="2007-03" db="EMBL/GenBank/DDBJ databases">
        <title>Complete sequence of plasmid pBVIE01 of Burkholderia vietnamiensis G4.</title>
        <authorList>
            <consortium name="US DOE Joint Genome Institute"/>
            <person name="Copeland A."/>
            <person name="Lucas S."/>
            <person name="Lapidus A."/>
            <person name="Barry K."/>
            <person name="Detter J.C."/>
            <person name="Glavina del Rio T."/>
            <person name="Hammon N."/>
            <person name="Israni S."/>
            <person name="Dalin E."/>
            <person name="Tice H."/>
            <person name="Pitluck S."/>
            <person name="Chain P."/>
            <person name="Malfatti S."/>
            <person name="Shin M."/>
            <person name="Vergez L."/>
            <person name="Schmutz J."/>
            <person name="Larimer F."/>
            <person name="Land M."/>
            <person name="Hauser L."/>
            <person name="Kyrpides N."/>
            <person name="Tiedje J."/>
            <person name="Richardson P."/>
        </authorList>
    </citation>
    <scope>NUCLEOTIDE SEQUENCE [LARGE SCALE GENOMIC DNA]</scope>
    <source>
        <strain evidence="4">G4 / LMG 22486</strain>
        <plasmid evidence="3 4">pBVIE01</plasmid>
    </source>
</reference>
<dbReference type="AlphaFoldDB" id="A4JU88"/>
<sequence>MEIFMKKIAVVLSVFCVLAMSANSANAAGCFKGAMAGALVGHWAGHHAVAGAIAGCAVGHHLAKSQERERASRQRHTRWEQAN</sequence>
<organism evidence="3 4">
    <name type="scientific">Burkholderia vietnamiensis (strain G4 / LMG 22486)</name>
    <name type="common">Burkholderia cepacia (strain R1808)</name>
    <dbReference type="NCBI Taxonomy" id="269482"/>
    <lineage>
        <taxon>Bacteria</taxon>
        <taxon>Pseudomonadati</taxon>
        <taxon>Pseudomonadota</taxon>
        <taxon>Betaproteobacteria</taxon>
        <taxon>Burkholderiales</taxon>
        <taxon>Burkholderiaceae</taxon>
        <taxon>Burkholderia</taxon>
        <taxon>Burkholderia cepacia complex</taxon>
    </lineage>
</organism>
<geneLocation type="plasmid" evidence="3 4">
    <name>pBVIE01</name>
</geneLocation>
<evidence type="ECO:0008006" key="5">
    <source>
        <dbReference type="Google" id="ProtNLM"/>
    </source>
</evidence>
<evidence type="ECO:0000256" key="2">
    <source>
        <dbReference type="SAM" id="SignalP"/>
    </source>
</evidence>
<evidence type="ECO:0000313" key="3">
    <source>
        <dbReference type="EMBL" id="ABO59841.1"/>
    </source>
</evidence>
<proteinExistence type="predicted"/>
<feature type="transmembrane region" description="Helical" evidence="1">
    <location>
        <begin position="43"/>
        <end position="63"/>
    </location>
</feature>
<protein>
    <recommendedName>
        <fullName evidence="5">Glycine zipper 2TM domain-containing protein</fullName>
    </recommendedName>
</protein>
<keyword evidence="2" id="KW-0732">Signal</keyword>
<feature type="chain" id="PRO_5002671174" description="Glycine zipper 2TM domain-containing protein" evidence="2">
    <location>
        <begin position="28"/>
        <end position="83"/>
    </location>
</feature>
<keyword evidence="1" id="KW-0812">Transmembrane</keyword>